<dbReference type="InterPro" id="IPR002110">
    <property type="entry name" value="Ankyrin_rpt"/>
</dbReference>
<evidence type="ECO:0008006" key="3">
    <source>
        <dbReference type="Google" id="ProtNLM"/>
    </source>
</evidence>
<dbReference type="SUPFAM" id="SSF48403">
    <property type="entry name" value="Ankyrin repeat"/>
    <property type="match status" value="1"/>
</dbReference>
<dbReference type="PANTHER" id="PTHR46586:SF3">
    <property type="entry name" value="ANKYRIN REPEAT-CONTAINING PROTEIN"/>
    <property type="match status" value="1"/>
</dbReference>
<dbReference type="Gene3D" id="1.25.40.20">
    <property type="entry name" value="Ankyrin repeat-containing domain"/>
    <property type="match status" value="1"/>
</dbReference>
<dbReference type="InterPro" id="IPR052050">
    <property type="entry name" value="SecEffector_AnkRepeat"/>
</dbReference>
<dbReference type="EMBL" id="LGRX02012974">
    <property type="protein sequence ID" value="KAK3266561.1"/>
    <property type="molecule type" value="Genomic_DNA"/>
</dbReference>
<dbReference type="Proteomes" id="UP001190700">
    <property type="component" value="Unassembled WGS sequence"/>
</dbReference>
<sequence>MGDILSELCSLDGGLGKVGACAWLPVGRHHIYGFAAGGGHLKVLQWVREHGCPWDANTCHYAAEGGHPEVLRWAHEHGCPWDASTCTAAAGGGHLKVLQWAREHSCPWDASTCSGAALGGNLEVLQWARDHGCPWNAYRCSGAATGGHMMVLQWAREHGCPWHSRTCAVAAEGGHLEVLQWAREHGCPWDASTCSGAAGGGYLKMLQWAREHGCPWDPYRCAPVALGGHLEVMQWAREHGCPWHTRTCRGLRRKVSIWKCCSGRASMAPHGTPAHVLVAGGHLEMLQWAREHGCLWVPRTRAVARKVGIWKCCSGLLSMAARGTPTHVLVRQEVGICWRGLGKVGARSWLPVALPHMCGCGGRWGIWKCCSGRTAWLPVDANTCSWVRQEGICWRLQWARGAGCPWHSPAHVWLRRKVGI</sequence>
<dbReference type="Pfam" id="PF13637">
    <property type="entry name" value="Ank_4"/>
    <property type="match status" value="1"/>
</dbReference>
<dbReference type="InterPro" id="IPR036770">
    <property type="entry name" value="Ankyrin_rpt-contain_sf"/>
</dbReference>
<keyword evidence="2" id="KW-1185">Reference proteome</keyword>
<name>A0AAE0FV17_9CHLO</name>
<accession>A0AAE0FV17</accession>
<evidence type="ECO:0000313" key="1">
    <source>
        <dbReference type="EMBL" id="KAK3266561.1"/>
    </source>
</evidence>
<organism evidence="1 2">
    <name type="scientific">Cymbomonas tetramitiformis</name>
    <dbReference type="NCBI Taxonomy" id="36881"/>
    <lineage>
        <taxon>Eukaryota</taxon>
        <taxon>Viridiplantae</taxon>
        <taxon>Chlorophyta</taxon>
        <taxon>Pyramimonadophyceae</taxon>
        <taxon>Pyramimonadales</taxon>
        <taxon>Pyramimonadaceae</taxon>
        <taxon>Cymbomonas</taxon>
    </lineage>
</organism>
<reference evidence="1 2" key="1">
    <citation type="journal article" date="2015" name="Genome Biol. Evol.">
        <title>Comparative Genomics of a Bacterivorous Green Alga Reveals Evolutionary Causalities and Consequences of Phago-Mixotrophic Mode of Nutrition.</title>
        <authorList>
            <person name="Burns J.A."/>
            <person name="Paasch A."/>
            <person name="Narechania A."/>
            <person name="Kim E."/>
        </authorList>
    </citation>
    <scope>NUCLEOTIDE SEQUENCE [LARGE SCALE GENOMIC DNA]</scope>
    <source>
        <strain evidence="1 2">PLY_AMNH</strain>
    </source>
</reference>
<dbReference type="PANTHER" id="PTHR46586">
    <property type="entry name" value="ANKYRIN REPEAT-CONTAINING PROTEIN"/>
    <property type="match status" value="1"/>
</dbReference>
<proteinExistence type="predicted"/>
<protein>
    <recommendedName>
        <fullName evidence="3">Ankyrin repeat protein</fullName>
    </recommendedName>
</protein>
<comment type="caution">
    <text evidence="1">The sequence shown here is derived from an EMBL/GenBank/DDBJ whole genome shotgun (WGS) entry which is preliminary data.</text>
</comment>
<dbReference type="AlphaFoldDB" id="A0AAE0FV17"/>
<evidence type="ECO:0000313" key="2">
    <source>
        <dbReference type="Proteomes" id="UP001190700"/>
    </source>
</evidence>
<gene>
    <name evidence="1" type="ORF">CYMTET_24824</name>
</gene>